<accession>A0A1M7L8B7</accession>
<proteinExistence type="predicted"/>
<feature type="compositionally biased region" description="Acidic residues" evidence="1">
    <location>
        <begin position="57"/>
        <end position="86"/>
    </location>
</feature>
<gene>
    <name evidence="3" type="ORF">SAMN05216179_0982</name>
</gene>
<keyword evidence="2" id="KW-0732">Signal</keyword>
<dbReference type="AlphaFoldDB" id="A0A1M7L8B7"/>
<name>A0A1M7L8B7_9BACI</name>
<feature type="region of interest" description="Disordered" evidence="1">
    <location>
        <begin position="27"/>
        <end position="99"/>
    </location>
</feature>
<evidence type="ECO:0008006" key="5">
    <source>
        <dbReference type="Google" id="ProtNLM"/>
    </source>
</evidence>
<reference evidence="3 4" key="1">
    <citation type="submission" date="2016-11" db="EMBL/GenBank/DDBJ databases">
        <authorList>
            <person name="Jaros S."/>
            <person name="Januszkiewicz K."/>
            <person name="Wedrychowicz H."/>
        </authorList>
    </citation>
    <scope>NUCLEOTIDE SEQUENCE [LARGE SCALE GENOMIC DNA]</scope>
    <source>
        <strain evidence="3 4">CGMCC 1.10681</strain>
    </source>
</reference>
<evidence type="ECO:0000313" key="4">
    <source>
        <dbReference type="Proteomes" id="UP000184184"/>
    </source>
</evidence>
<evidence type="ECO:0000256" key="1">
    <source>
        <dbReference type="SAM" id="MobiDB-lite"/>
    </source>
</evidence>
<keyword evidence="4" id="KW-1185">Reference proteome</keyword>
<sequence>MRKNSILLFLTLIFTVFIAVACSNQSSNNDAENNEVESNQSNEDEVNNSEDSANESNSDDTQNDDGTDTANDDESSNDQTNDENEQSDSSNDSASSNNNELPETIVIDEQIQHEEGVTFTLEQINFKEDHITVDFNAENFTGYSQYLASAGRAKGQNLGGITLEDDTGFDYRYIADEDSDRIELEDQEKVTGTVSFAGRIQEDATSLTLIFNPDMSLKFSFEDIEIEW</sequence>
<evidence type="ECO:0000313" key="3">
    <source>
        <dbReference type="EMBL" id="SHM74274.1"/>
    </source>
</evidence>
<organism evidence="3 4">
    <name type="scientific">Gracilibacillus kekensis</name>
    <dbReference type="NCBI Taxonomy" id="1027249"/>
    <lineage>
        <taxon>Bacteria</taxon>
        <taxon>Bacillati</taxon>
        <taxon>Bacillota</taxon>
        <taxon>Bacilli</taxon>
        <taxon>Bacillales</taxon>
        <taxon>Bacillaceae</taxon>
        <taxon>Gracilibacillus</taxon>
    </lineage>
</organism>
<dbReference type="PROSITE" id="PS51257">
    <property type="entry name" value="PROKAR_LIPOPROTEIN"/>
    <property type="match status" value="1"/>
</dbReference>
<dbReference type="Proteomes" id="UP000184184">
    <property type="component" value="Unassembled WGS sequence"/>
</dbReference>
<dbReference type="EMBL" id="FRCZ01000001">
    <property type="protein sequence ID" value="SHM74274.1"/>
    <property type="molecule type" value="Genomic_DNA"/>
</dbReference>
<dbReference type="OrthoDB" id="2970967at2"/>
<dbReference type="RefSeq" id="WP_073200147.1">
    <property type="nucleotide sequence ID" value="NZ_FRCZ01000001.1"/>
</dbReference>
<feature type="chain" id="PRO_5038784979" description="DUF4352 domain-containing protein" evidence="2">
    <location>
        <begin position="22"/>
        <end position="228"/>
    </location>
</feature>
<evidence type="ECO:0000256" key="2">
    <source>
        <dbReference type="SAM" id="SignalP"/>
    </source>
</evidence>
<feature type="signal peptide" evidence="2">
    <location>
        <begin position="1"/>
        <end position="21"/>
    </location>
</feature>
<feature type="compositionally biased region" description="Low complexity" evidence="1">
    <location>
        <begin position="87"/>
        <end position="99"/>
    </location>
</feature>
<dbReference type="STRING" id="1027249.SAMN05216179_0982"/>
<protein>
    <recommendedName>
        <fullName evidence="5">DUF4352 domain-containing protein</fullName>
    </recommendedName>
</protein>